<feature type="transmembrane region" description="Helical" evidence="7">
    <location>
        <begin position="157"/>
        <end position="174"/>
    </location>
</feature>
<accession>A0A431WEA7</accession>
<protein>
    <submittedName>
        <fullName evidence="9">Phosphatase PAP2 family protein</fullName>
    </submittedName>
</protein>
<evidence type="ECO:0000313" key="10">
    <source>
        <dbReference type="Proteomes" id="UP000271374"/>
    </source>
</evidence>
<evidence type="ECO:0000256" key="2">
    <source>
        <dbReference type="ARBA" id="ARBA00022475"/>
    </source>
</evidence>
<feature type="domain" description="Phosphatidic acid phosphatase type 2/haloperoxidase" evidence="8">
    <location>
        <begin position="58"/>
        <end position="172"/>
    </location>
</feature>
<dbReference type="InterPro" id="IPR000326">
    <property type="entry name" value="PAP2/HPO"/>
</dbReference>
<keyword evidence="6 7" id="KW-0472">Membrane</keyword>
<reference evidence="9 10" key="1">
    <citation type="submission" date="2018-12" db="EMBL/GenBank/DDBJ databases">
        <title>Bacillus yapensis draft genome sequence.</title>
        <authorList>
            <person name="Yu L."/>
            <person name="Xu X."/>
            <person name="Tang X."/>
        </authorList>
    </citation>
    <scope>NUCLEOTIDE SEQUENCE [LARGE SCALE GENOMIC DNA]</scope>
    <source>
        <strain evidence="9 10">XXST-01</strain>
    </source>
</reference>
<keyword evidence="4" id="KW-0378">Hydrolase</keyword>
<keyword evidence="3 7" id="KW-0812">Transmembrane</keyword>
<dbReference type="InterPro" id="IPR036938">
    <property type="entry name" value="PAP2/HPO_sf"/>
</dbReference>
<dbReference type="AlphaFoldDB" id="A0A431WEA7"/>
<proteinExistence type="predicted"/>
<dbReference type="EMBL" id="RXNT01000004">
    <property type="protein sequence ID" value="RTR33880.1"/>
    <property type="molecule type" value="Genomic_DNA"/>
</dbReference>
<dbReference type="PANTHER" id="PTHR14969">
    <property type="entry name" value="SPHINGOSINE-1-PHOSPHATE PHOSPHOHYDROLASE"/>
    <property type="match status" value="1"/>
</dbReference>
<evidence type="ECO:0000256" key="5">
    <source>
        <dbReference type="ARBA" id="ARBA00022989"/>
    </source>
</evidence>
<dbReference type="GO" id="GO:0005886">
    <property type="term" value="C:plasma membrane"/>
    <property type="evidence" value="ECO:0007669"/>
    <property type="project" value="UniProtKB-SubCell"/>
</dbReference>
<sequence>MLVKWVESLYKFECHLFRTLNRQFERKCLNAFFRQITHLGGAWFTIAVTLFIIVFAEIPVKMWGIESAAALTSSHILVSIIKKLYPRNRPYLALQDARVPANPLSDHSFPSGHTTAIFSIITPFSIHMPILAIILYPVAISVGMSRVFLGLHYPSDVLAGSIVGTIFGMLMVSLI</sequence>
<dbReference type="PANTHER" id="PTHR14969:SF62">
    <property type="entry name" value="DECAPRENYLPHOSPHORYL-5-PHOSPHORIBOSE PHOSPHATASE RV3807C-RELATED"/>
    <property type="match status" value="1"/>
</dbReference>
<keyword evidence="5 7" id="KW-1133">Transmembrane helix</keyword>
<dbReference type="Proteomes" id="UP000271374">
    <property type="component" value="Unassembled WGS sequence"/>
</dbReference>
<dbReference type="GO" id="GO:0016787">
    <property type="term" value="F:hydrolase activity"/>
    <property type="evidence" value="ECO:0007669"/>
    <property type="project" value="UniProtKB-KW"/>
</dbReference>
<evidence type="ECO:0000259" key="8">
    <source>
        <dbReference type="SMART" id="SM00014"/>
    </source>
</evidence>
<evidence type="ECO:0000256" key="3">
    <source>
        <dbReference type="ARBA" id="ARBA00022692"/>
    </source>
</evidence>
<evidence type="ECO:0000256" key="6">
    <source>
        <dbReference type="ARBA" id="ARBA00023136"/>
    </source>
</evidence>
<dbReference type="Pfam" id="PF01569">
    <property type="entry name" value="PAP2"/>
    <property type="match status" value="1"/>
</dbReference>
<dbReference type="SUPFAM" id="SSF48317">
    <property type="entry name" value="Acid phosphatase/Vanadium-dependent haloperoxidase"/>
    <property type="match status" value="1"/>
</dbReference>
<gene>
    <name evidence="9" type="ORF">EKG37_06570</name>
</gene>
<dbReference type="RefSeq" id="WP_126407576.1">
    <property type="nucleotide sequence ID" value="NZ_RXNT01000004.1"/>
</dbReference>
<evidence type="ECO:0000313" key="9">
    <source>
        <dbReference type="EMBL" id="RTR33880.1"/>
    </source>
</evidence>
<organism evidence="9 10">
    <name type="scientific">Bacillus yapensis</name>
    <dbReference type="NCBI Taxonomy" id="2492960"/>
    <lineage>
        <taxon>Bacteria</taxon>
        <taxon>Bacillati</taxon>
        <taxon>Bacillota</taxon>
        <taxon>Bacilli</taxon>
        <taxon>Bacillales</taxon>
        <taxon>Bacillaceae</taxon>
        <taxon>Bacillus</taxon>
    </lineage>
</organism>
<evidence type="ECO:0000256" key="4">
    <source>
        <dbReference type="ARBA" id="ARBA00022801"/>
    </source>
</evidence>
<dbReference type="Gene3D" id="1.20.144.10">
    <property type="entry name" value="Phosphatidic acid phosphatase type 2/haloperoxidase"/>
    <property type="match status" value="1"/>
</dbReference>
<comment type="subcellular location">
    <subcellularLocation>
        <location evidence="1">Cell membrane</location>
        <topology evidence="1">Multi-pass membrane protein</topology>
    </subcellularLocation>
</comment>
<comment type="caution">
    <text evidence="9">The sequence shown here is derived from an EMBL/GenBank/DDBJ whole genome shotgun (WGS) entry which is preliminary data.</text>
</comment>
<name>A0A431WEA7_9BACI</name>
<dbReference type="SMART" id="SM00014">
    <property type="entry name" value="acidPPc"/>
    <property type="match status" value="1"/>
</dbReference>
<keyword evidence="10" id="KW-1185">Reference proteome</keyword>
<dbReference type="OrthoDB" id="9789113at2"/>
<keyword evidence="2" id="KW-1003">Cell membrane</keyword>
<evidence type="ECO:0000256" key="1">
    <source>
        <dbReference type="ARBA" id="ARBA00004651"/>
    </source>
</evidence>
<evidence type="ECO:0000256" key="7">
    <source>
        <dbReference type="SAM" id="Phobius"/>
    </source>
</evidence>
<feature type="transmembrane region" description="Helical" evidence="7">
    <location>
        <begin position="36"/>
        <end position="56"/>
    </location>
</feature>